<feature type="signal peptide" evidence="2">
    <location>
        <begin position="1"/>
        <end position="28"/>
    </location>
</feature>
<keyword evidence="2" id="KW-0732">Signal</keyword>
<feature type="chain" id="PRO_5015729165" evidence="2">
    <location>
        <begin position="29"/>
        <end position="253"/>
    </location>
</feature>
<sequence>MTIKHTLHTYGCLHFALIPITPTLTTSASSTTPDNNESPKDKDSNKTLTTLNDLRHTPTNVHTTTNQFCGKAKCNLLNPRKLRARARHGIDKLDSYLSAAAERYMELGIDYHNIPFHARASMSEEEYCQSAHQQFGIETREWEDDGFFEKWIELQRRVKRVRGELEELDEDLIQVVNSCRGLVGEIEGTMQELDSGTRFLEYLWLELWGGFDGVGKEKGKVVDRVERWIFEKWRGRIEGLKDRFYVEEEGEQQ</sequence>
<keyword evidence="4" id="KW-1185">Reference proteome</keyword>
<dbReference type="AlphaFoldDB" id="A0A2S6CAK1"/>
<evidence type="ECO:0000313" key="3">
    <source>
        <dbReference type="EMBL" id="PPJ56745.1"/>
    </source>
</evidence>
<evidence type="ECO:0000256" key="2">
    <source>
        <dbReference type="SAM" id="SignalP"/>
    </source>
</evidence>
<dbReference type="EMBL" id="PNEN01000511">
    <property type="protein sequence ID" value="PPJ56745.1"/>
    <property type="molecule type" value="Genomic_DNA"/>
</dbReference>
<dbReference type="Proteomes" id="UP000237631">
    <property type="component" value="Unassembled WGS sequence"/>
</dbReference>
<reference evidence="4" key="1">
    <citation type="journal article" date="2017" name="bioRxiv">
        <title>Conservation of a gene cluster reveals novel cercosporin biosynthetic mechanisms and extends production to the genus Colletotrichum.</title>
        <authorList>
            <person name="de Jonge R."/>
            <person name="Ebert M.K."/>
            <person name="Huitt-Roehl C.R."/>
            <person name="Pal P."/>
            <person name="Suttle J.C."/>
            <person name="Spanner R.E."/>
            <person name="Neubauer J.D."/>
            <person name="Jurick W.M.II."/>
            <person name="Stott K.A."/>
            <person name="Secor G.A."/>
            <person name="Thomma B.P.H.J."/>
            <person name="Van de Peer Y."/>
            <person name="Townsend C.A."/>
            <person name="Bolton M.D."/>
        </authorList>
    </citation>
    <scope>NUCLEOTIDE SEQUENCE [LARGE SCALE GENOMIC DNA]</scope>
    <source>
        <strain evidence="4">CBS538.71</strain>
    </source>
</reference>
<organism evidence="3 4">
    <name type="scientific">Cercospora berteroae</name>
    <dbReference type="NCBI Taxonomy" id="357750"/>
    <lineage>
        <taxon>Eukaryota</taxon>
        <taxon>Fungi</taxon>
        <taxon>Dikarya</taxon>
        <taxon>Ascomycota</taxon>
        <taxon>Pezizomycotina</taxon>
        <taxon>Dothideomycetes</taxon>
        <taxon>Dothideomycetidae</taxon>
        <taxon>Mycosphaerellales</taxon>
        <taxon>Mycosphaerellaceae</taxon>
        <taxon>Cercospora</taxon>
    </lineage>
</organism>
<gene>
    <name evidence="3" type="ORF">CBER1_08677</name>
</gene>
<name>A0A2S6CAK1_9PEZI</name>
<evidence type="ECO:0000313" key="4">
    <source>
        <dbReference type="Proteomes" id="UP000237631"/>
    </source>
</evidence>
<proteinExistence type="predicted"/>
<protein>
    <submittedName>
        <fullName evidence="3">Uncharacterized protein</fullName>
    </submittedName>
</protein>
<evidence type="ECO:0000256" key="1">
    <source>
        <dbReference type="SAM" id="MobiDB-lite"/>
    </source>
</evidence>
<dbReference type="STRING" id="357750.A0A2S6CAK1"/>
<dbReference type="OrthoDB" id="3647606at2759"/>
<accession>A0A2S6CAK1</accession>
<feature type="region of interest" description="Disordered" evidence="1">
    <location>
        <begin position="26"/>
        <end position="62"/>
    </location>
</feature>
<comment type="caution">
    <text evidence="3">The sequence shown here is derived from an EMBL/GenBank/DDBJ whole genome shotgun (WGS) entry which is preliminary data.</text>
</comment>
<feature type="compositionally biased region" description="Polar residues" evidence="1">
    <location>
        <begin position="46"/>
        <end position="62"/>
    </location>
</feature>